<reference evidence="2" key="1">
    <citation type="submission" date="2016-11" db="UniProtKB">
        <authorList>
            <consortium name="WormBaseParasite"/>
        </authorList>
    </citation>
    <scope>IDENTIFICATION</scope>
    <source>
        <strain evidence="2">KR3021</strain>
    </source>
</reference>
<protein>
    <submittedName>
        <fullName evidence="2">Caffeoyl-CoA O-methyltransferase</fullName>
    </submittedName>
</protein>
<organism evidence="1 2">
    <name type="scientific">Rhabditophanes sp. KR3021</name>
    <dbReference type="NCBI Taxonomy" id="114890"/>
    <lineage>
        <taxon>Eukaryota</taxon>
        <taxon>Metazoa</taxon>
        <taxon>Ecdysozoa</taxon>
        <taxon>Nematoda</taxon>
        <taxon>Chromadorea</taxon>
        <taxon>Rhabditida</taxon>
        <taxon>Tylenchina</taxon>
        <taxon>Panagrolaimomorpha</taxon>
        <taxon>Strongyloidoidea</taxon>
        <taxon>Alloionematidae</taxon>
        <taxon>Rhabditophanes</taxon>
    </lineage>
</organism>
<dbReference type="Proteomes" id="UP000095286">
    <property type="component" value="Unplaced"/>
</dbReference>
<accession>A0AC35UHU1</accession>
<evidence type="ECO:0000313" key="2">
    <source>
        <dbReference type="WBParaSite" id="RSKR_0001172500.1"/>
    </source>
</evidence>
<proteinExistence type="predicted"/>
<sequence length="240" mass="25970">MPLIPAGKPNENTVTVAVAKSYSEFADPIAKYCAGLTAKLTELEQNIAHDTLAYHQKANMLGAPEVLQCGKNFIKLIKAKKCLDIGTFTGASAASWATALPGDGKVTSFDISHDALEQIGIPHLKKAHEIVEKIDFVKGSALDGLDRLIENGESGTYDFAFVDADKVNYINYHHRCMKLIRSGGVIIYDNALWDGSVIDPLANDESTSAIKALNEVVFQDPKCESMLLNSGDGIHVCFVN</sequence>
<name>A0AC35UHU1_9BILA</name>
<evidence type="ECO:0000313" key="1">
    <source>
        <dbReference type="Proteomes" id="UP000095286"/>
    </source>
</evidence>
<dbReference type="WBParaSite" id="RSKR_0001172500.1">
    <property type="protein sequence ID" value="RSKR_0001172500.1"/>
    <property type="gene ID" value="RSKR_0001172500"/>
</dbReference>